<sequence length="107" mass="11732">MGRWRVAPDGGRPEGRDCAHVDGIGPAPEVGEPLCRECARRGWAWVGLRLCLTCGHLGCCDSSRGAHATAHYESTGHPIARCLGTGCARPGRRWAWCYADEVYLWPR</sequence>
<evidence type="ECO:0000256" key="1">
    <source>
        <dbReference type="SAM" id="MobiDB-lite"/>
    </source>
</evidence>
<dbReference type="Pfam" id="PF02148">
    <property type="entry name" value="zf-UBP"/>
    <property type="match status" value="1"/>
</dbReference>
<dbReference type="PROSITE" id="PS50271">
    <property type="entry name" value="ZF_UBP"/>
    <property type="match status" value="1"/>
</dbReference>
<dbReference type="Proteomes" id="UP000788262">
    <property type="component" value="Unassembled WGS sequence"/>
</dbReference>
<gene>
    <name evidence="3" type="ORF">JS756_02205</name>
</gene>
<feature type="region of interest" description="Disordered" evidence="1">
    <location>
        <begin position="1"/>
        <end position="20"/>
    </location>
</feature>
<protein>
    <submittedName>
        <fullName evidence="3">UBP-type zinc finger domain-containing protein</fullName>
    </submittedName>
</protein>
<dbReference type="InterPro" id="IPR001607">
    <property type="entry name" value="Znf_UBP"/>
</dbReference>
<feature type="domain" description="UBP-type" evidence="2">
    <location>
        <begin position="16"/>
        <end position="107"/>
    </location>
</feature>
<dbReference type="Gene3D" id="3.30.40.10">
    <property type="entry name" value="Zinc/RING finger domain, C3HC4 (zinc finger)"/>
    <property type="match status" value="1"/>
</dbReference>
<evidence type="ECO:0000313" key="4">
    <source>
        <dbReference type="Proteomes" id="UP000788262"/>
    </source>
</evidence>
<proteinExistence type="predicted"/>
<organism evidence="3 4">
    <name type="scientific">Streptomyces actuosus</name>
    <dbReference type="NCBI Taxonomy" id="1885"/>
    <lineage>
        <taxon>Bacteria</taxon>
        <taxon>Bacillati</taxon>
        <taxon>Actinomycetota</taxon>
        <taxon>Actinomycetes</taxon>
        <taxon>Kitasatosporales</taxon>
        <taxon>Streptomycetaceae</taxon>
        <taxon>Streptomyces</taxon>
    </lineage>
</organism>
<reference evidence="3 4" key="1">
    <citation type="submission" date="2021-02" db="EMBL/GenBank/DDBJ databases">
        <title>Whole genome sequencing of Streptomyces actuosus VRA1.</title>
        <authorList>
            <person name="Sen G."/>
            <person name="Sen A."/>
        </authorList>
    </citation>
    <scope>NUCLEOTIDE SEQUENCE [LARGE SCALE GENOMIC DNA]</scope>
    <source>
        <strain evidence="3 4">VRA1</strain>
    </source>
</reference>
<dbReference type="InterPro" id="IPR013083">
    <property type="entry name" value="Znf_RING/FYVE/PHD"/>
</dbReference>
<dbReference type="SUPFAM" id="SSF57850">
    <property type="entry name" value="RING/U-box"/>
    <property type="match status" value="1"/>
</dbReference>
<accession>A0ABS2VIP7</accession>
<comment type="caution">
    <text evidence="3">The sequence shown here is derived from an EMBL/GenBank/DDBJ whole genome shotgun (WGS) entry which is preliminary data.</text>
</comment>
<keyword evidence="4" id="KW-1185">Reference proteome</keyword>
<evidence type="ECO:0000259" key="2">
    <source>
        <dbReference type="PROSITE" id="PS50271"/>
    </source>
</evidence>
<evidence type="ECO:0000313" key="3">
    <source>
        <dbReference type="EMBL" id="MBN0042947.1"/>
    </source>
</evidence>
<dbReference type="EMBL" id="JAFFZS010000001">
    <property type="protein sequence ID" value="MBN0042947.1"/>
    <property type="molecule type" value="Genomic_DNA"/>
</dbReference>
<name>A0ABS2VIP7_STRAS</name>
<dbReference type="RefSeq" id="WP_205381156.1">
    <property type="nucleotide sequence ID" value="NZ_JAFFZS010000001.1"/>
</dbReference>
<feature type="compositionally biased region" description="Basic and acidic residues" evidence="1">
    <location>
        <begin position="11"/>
        <end position="20"/>
    </location>
</feature>